<dbReference type="AlphaFoldDB" id="A0AAF3FKD2"/>
<reference evidence="2" key="1">
    <citation type="submission" date="2024-02" db="UniProtKB">
        <authorList>
            <consortium name="WormBaseParasite"/>
        </authorList>
    </citation>
    <scope>IDENTIFICATION</scope>
</reference>
<name>A0AAF3FKD2_9BILA</name>
<dbReference type="Proteomes" id="UP000887575">
    <property type="component" value="Unassembled WGS sequence"/>
</dbReference>
<accession>A0AAF3FKD2</accession>
<evidence type="ECO:0000313" key="1">
    <source>
        <dbReference type="Proteomes" id="UP000887575"/>
    </source>
</evidence>
<proteinExistence type="predicted"/>
<dbReference type="WBParaSite" id="MBELARI_LOCUS7589">
    <property type="protein sequence ID" value="MBELARI_LOCUS7589"/>
    <property type="gene ID" value="MBELARI_LOCUS7589"/>
</dbReference>
<sequence>MVGAPSVTKALKRKIQASAEKASMKNLYSYQFYQDIQPIIPMEYMLTSPSTEYLMIPEMCRYSSYGYEASLPQQSLYWAPPTRSDLVKMELRNSLQTRQMTTFNQPTFTPAFYQTQPQYSGFVEAREMMRTLPNPDPKQQMHYGGVEIGVDESKVINSQMHVSSSTQSLFDDVFDDIPIGREDKDGAETPEQLHCSFDWNLGAGEFEFDCANPETRLFVNTVLSIS</sequence>
<evidence type="ECO:0000313" key="2">
    <source>
        <dbReference type="WBParaSite" id="MBELARI_LOCUS7589"/>
    </source>
</evidence>
<keyword evidence="1" id="KW-1185">Reference proteome</keyword>
<protein>
    <submittedName>
        <fullName evidence="2">Uncharacterized protein</fullName>
    </submittedName>
</protein>
<organism evidence="1 2">
    <name type="scientific">Mesorhabditis belari</name>
    <dbReference type="NCBI Taxonomy" id="2138241"/>
    <lineage>
        <taxon>Eukaryota</taxon>
        <taxon>Metazoa</taxon>
        <taxon>Ecdysozoa</taxon>
        <taxon>Nematoda</taxon>
        <taxon>Chromadorea</taxon>
        <taxon>Rhabditida</taxon>
        <taxon>Rhabditina</taxon>
        <taxon>Rhabditomorpha</taxon>
        <taxon>Rhabditoidea</taxon>
        <taxon>Rhabditidae</taxon>
        <taxon>Mesorhabditinae</taxon>
        <taxon>Mesorhabditis</taxon>
    </lineage>
</organism>